<sequence>MARSTQQRMVLLKVPQIGLRAFQRELTLVRLNFLLWGWIWVCLEMVTKEEEISFGALFKHSKSSKNGYKTCNYKDRLRRNVAVALLQILPPHRTTYMTSWQVGFVELALAGAPIH</sequence>
<keyword evidence="2" id="KW-1185">Reference proteome</keyword>
<dbReference type="EMBL" id="LVLJ01000837">
    <property type="protein sequence ID" value="OAE32390.1"/>
    <property type="molecule type" value="Genomic_DNA"/>
</dbReference>
<evidence type="ECO:0000313" key="2">
    <source>
        <dbReference type="Proteomes" id="UP000077202"/>
    </source>
</evidence>
<dbReference type="Proteomes" id="UP000077202">
    <property type="component" value="Unassembled WGS sequence"/>
</dbReference>
<evidence type="ECO:0000313" key="1">
    <source>
        <dbReference type="EMBL" id="OAE32390.1"/>
    </source>
</evidence>
<dbReference type="AlphaFoldDB" id="A0A176WGN4"/>
<gene>
    <name evidence="1" type="ORF">AXG93_3671s1090</name>
</gene>
<protein>
    <submittedName>
        <fullName evidence="1">Uncharacterized protein</fullName>
    </submittedName>
</protein>
<name>A0A176WGN4_MARPO</name>
<comment type="caution">
    <text evidence="1">The sequence shown here is derived from an EMBL/GenBank/DDBJ whole genome shotgun (WGS) entry which is preliminary data.</text>
</comment>
<accession>A0A176WGN4</accession>
<reference evidence="1" key="1">
    <citation type="submission" date="2016-03" db="EMBL/GenBank/DDBJ databases">
        <title>Mechanisms controlling the formation of the plant cell surface in tip-growing cells are functionally conserved among land plants.</title>
        <authorList>
            <person name="Honkanen S."/>
            <person name="Jones V.A."/>
            <person name="Morieri G."/>
            <person name="Champion C."/>
            <person name="Hetherington A.J."/>
            <person name="Kelly S."/>
            <person name="Saint-Marcoux D."/>
            <person name="Proust H."/>
            <person name="Prescott H."/>
            <person name="Dolan L."/>
        </authorList>
    </citation>
    <scope>NUCLEOTIDE SEQUENCE [LARGE SCALE GENOMIC DNA]</scope>
    <source>
        <tissue evidence="1">Whole gametophyte</tissue>
    </source>
</reference>
<organism evidence="1 2">
    <name type="scientific">Marchantia polymorpha subsp. ruderalis</name>
    <dbReference type="NCBI Taxonomy" id="1480154"/>
    <lineage>
        <taxon>Eukaryota</taxon>
        <taxon>Viridiplantae</taxon>
        <taxon>Streptophyta</taxon>
        <taxon>Embryophyta</taxon>
        <taxon>Marchantiophyta</taxon>
        <taxon>Marchantiopsida</taxon>
        <taxon>Marchantiidae</taxon>
        <taxon>Marchantiales</taxon>
        <taxon>Marchantiaceae</taxon>
        <taxon>Marchantia</taxon>
    </lineage>
</organism>
<proteinExistence type="predicted"/>